<evidence type="ECO:0000259" key="6">
    <source>
        <dbReference type="PROSITE" id="PS51292"/>
    </source>
</evidence>
<keyword evidence="2" id="KW-0863">Zinc-finger</keyword>
<dbReference type="PANTHER" id="PTHR46158">
    <property type="entry name" value="OS02G0165000 PROTEIN"/>
    <property type="match status" value="1"/>
</dbReference>
<evidence type="ECO:0000256" key="2">
    <source>
        <dbReference type="ARBA" id="ARBA00022771"/>
    </source>
</evidence>
<dbReference type="InterPro" id="IPR011016">
    <property type="entry name" value="Znf_RING-CH"/>
</dbReference>
<proteinExistence type="predicted"/>
<evidence type="ECO:0000256" key="4">
    <source>
        <dbReference type="SAM" id="MobiDB-lite"/>
    </source>
</evidence>
<feature type="transmembrane region" description="Helical" evidence="5">
    <location>
        <begin position="433"/>
        <end position="454"/>
    </location>
</feature>
<dbReference type="Gene3D" id="3.30.40.10">
    <property type="entry name" value="Zinc/RING finger domain, C3HC4 (zinc finger)"/>
    <property type="match status" value="1"/>
</dbReference>
<dbReference type="Proteomes" id="UP001359559">
    <property type="component" value="Unassembled WGS sequence"/>
</dbReference>
<feature type="region of interest" description="Disordered" evidence="4">
    <location>
        <begin position="86"/>
        <end position="105"/>
    </location>
</feature>
<comment type="caution">
    <text evidence="7">The sequence shown here is derived from an EMBL/GenBank/DDBJ whole genome shotgun (WGS) entry which is preliminary data.</text>
</comment>
<dbReference type="PANTHER" id="PTHR46158:SF2">
    <property type="entry name" value="OS02G0165000 PROTEIN"/>
    <property type="match status" value="1"/>
</dbReference>
<reference evidence="7 8" key="1">
    <citation type="submission" date="2024-01" db="EMBL/GenBank/DDBJ databases">
        <title>The genomes of 5 underutilized Papilionoideae crops provide insights into root nodulation and disease resistance.</title>
        <authorList>
            <person name="Yuan L."/>
        </authorList>
    </citation>
    <scope>NUCLEOTIDE SEQUENCE [LARGE SCALE GENOMIC DNA]</scope>
    <source>
        <strain evidence="7">LY-2023</strain>
        <tissue evidence="7">Leaf</tissue>
    </source>
</reference>
<keyword evidence="5" id="KW-0812">Transmembrane</keyword>
<keyword evidence="8" id="KW-1185">Reference proteome</keyword>
<keyword evidence="5" id="KW-0472">Membrane</keyword>
<dbReference type="EMBL" id="JAYKXN010000003">
    <property type="protein sequence ID" value="KAK7299798.1"/>
    <property type="molecule type" value="Genomic_DNA"/>
</dbReference>
<dbReference type="SUPFAM" id="SSF57850">
    <property type="entry name" value="RING/U-box"/>
    <property type="match status" value="1"/>
</dbReference>
<keyword evidence="3" id="KW-0862">Zinc</keyword>
<dbReference type="PROSITE" id="PS51292">
    <property type="entry name" value="ZF_RING_CH"/>
    <property type="match status" value="1"/>
</dbReference>
<name>A0AAN9JJ03_CLITE</name>
<organism evidence="7 8">
    <name type="scientific">Clitoria ternatea</name>
    <name type="common">Butterfly pea</name>
    <dbReference type="NCBI Taxonomy" id="43366"/>
    <lineage>
        <taxon>Eukaryota</taxon>
        <taxon>Viridiplantae</taxon>
        <taxon>Streptophyta</taxon>
        <taxon>Embryophyta</taxon>
        <taxon>Tracheophyta</taxon>
        <taxon>Spermatophyta</taxon>
        <taxon>Magnoliopsida</taxon>
        <taxon>eudicotyledons</taxon>
        <taxon>Gunneridae</taxon>
        <taxon>Pentapetalae</taxon>
        <taxon>rosids</taxon>
        <taxon>fabids</taxon>
        <taxon>Fabales</taxon>
        <taxon>Fabaceae</taxon>
        <taxon>Papilionoideae</taxon>
        <taxon>50 kb inversion clade</taxon>
        <taxon>NPAAA clade</taxon>
        <taxon>indigoferoid/millettioid clade</taxon>
        <taxon>Phaseoleae</taxon>
        <taxon>Clitoria</taxon>
    </lineage>
</organism>
<accession>A0AAN9JJ03</accession>
<feature type="compositionally biased region" description="Low complexity" evidence="4">
    <location>
        <begin position="540"/>
        <end position="553"/>
    </location>
</feature>
<protein>
    <recommendedName>
        <fullName evidence="6">RING-CH-type domain-containing protein</fullName>
    </recommendedName>
</protein>
<evidence type="ECO:0000313" key="8">
    <source>
        <dbReference type="Proteomes" id="UP001359559"/>
    </source>
</evidence>
<feature type="region of interest" description="Disordered" evidence="4">
    <location>
        <begin position="524"/>
        <end position="566"/>
    </location>
</feature>
<keyword evidence="1" id="KW-0479">Metal-binding</keyword>
<dbReference type="InterPro" id="IPR013083">
    <property type="entry name" value="Znf_RING/FYVE/PHD"/>
</dbReference>
<feature type="transmembrane region" description="Helical" evidence="5">
    <location>
        <begin position="461"/>
        <end position="483"/>
    </location>
</feature>
<feature type="region of interest" description="Disordered" evidence="4">
    <location>
        <begin position="132"/>
        <end position="164"/>
    </location>
</feature>
<dbReference type="GO" id="GO:0008270">
    <property type="term" value="F:zinc ion binding"/>
    <property type="evidence" value="ECO:0007669"/>
    <property type="project" value="UniProtKB-KW"/>
</dbReference>
<evidence type="ECO:0000313" key="7">
    <source>
        <dbReference type="EMBL" id="KAK7299798.1"/>
    </source>
</evidence>
<keyword evidence="5" id="KW-1133">Transmembrane helix</keyword>
<evidence type="ECO:0000256" key="5">
    <source>
        <dbReference type="SAM" id="Phobius"/>
    </source>
</evidence>
<dbReference type="Pfam" id="PF12906">
    <property type="entry name" value="RINGv"/>
    <property type="match status" value="1"/>
</dbReference>
<evidence type="ECO:0000256" key="3">
    <source>
        <dbReference type="ARBA" id="ARBA00022833"/>
    </source>
</evidence>
<dbReference type="SMART" id="SM00744">
    <property type="entry name" value="RINGv"/>
    <property type="match status" value="1"/>
</dbReference>
<gene>
    <name evidence="7" type="ORF">RJT34_10626</name>
</gene>
<feature type="transmembrane region" description="Helical" evidence="5">
    <location>
        <begin position="489"/>
        <end position="510"/>
    </location>
</feature>
<feature type="domain" description="RING-CH-type" evidence="6">
    <location>
        <begin position="310"/>
        <end position="372"/>
    </location>
</feature>
<dbReference type="AlphaFoldDB" id="A0AAN9JJ03"/>
<sequence length="566" mass="62150">MEPLCRHVFVWEEIYVLLCSLIYASFSSTRAGEGKNGDSWEKWKDHKVGESQVSVGGFPKALPWMENRGDAADTQLQIDGDFVPDPAQACAGNEKGGKASLIPQSRRPNLSSLQIPPWSLDIALTSFAKTDGPSVSLTSPGSARGLPPRPNSAKVRSSMRSLLPQRGFKTNTSLQDTERTGLIVPDTPPSDPPLDKPSASSSLFLNNKVIFSPSTKVAHSLPITPIATSGAENVHGRHLQCDSGSSTMDPQHMTRSLSVPVNGKTTKLRGTDSRGLIRVISAKSQLETVGGISADGALVPDIAIEDATEDIPEEEAVCRICLVELGEGGNTLKMECSCKGDLALAHQDCAVKWFSIKGNRTCDVCKQDVQNLSVTLLKIYNPQTTTRQTSNVPQQTEVAYYRVWQDVPVLIVVSMLAYFCFLEQLLVSDLGPRALAISLPFSCVLGLLSSMIASTIVSRSYVWAYACFQFAILILFAHVFYTILNVNAVLSILLSSFTGFGITISMNSLIMEFIRWRSRQIQSSTENVNRTEPQRRDRVQQQGQGDQDQVQGQHHQRQRRQEEDHQ</sequence>
<dbReference type="CDD" id="cd16495">
    <property type="entry name" value="RING_CH-C4HC3_MARCH"/>
    <property type="match status" value="1"/>
</dbReference>
<evidence type="ECO:0000256" key="1">
    <source>
        <dbReference type="ARBA" id="ARBA00022723"/>
    </source>
</evidence>